<dbReference type="GO" id="GO:0046854">
    <property type="term" value="P:phosphatidylinositol phosphate biosynthetic process"/>
    <property type="evidence" value="ECO:0007669"/>
    <property type="project" value="TreeGrafter"/>
</dbReference>
<reference evidence="6 7" key="2">
    <citation type="submission" date="2015-05" db="EMBL/GenBank/DDBJ databases">
        <authorList>
            <person name="Morales-Cruz A."/>
            <person name="Amrine K.C."/>
            <person name="Cantu D."/>
        </authorList>
    </citation>
    <scope>NUCLEOTIDE SEQUENCE [LARGE SCALE GENOMIC DNA]</scope>
    <source>
        <strain evidence="6">UCRPC4</strain>
    </source>
</reference>
<protein>
    <recommendedName>
        <fullName evidence="4">Kinase</fullName>
        <ecNumber evidence="4">2.7.-.-</ecNumber>
    </recommendedName>
</protein>
<dbReference type="Pfam" id="PF03770">
    <property type="entry name" value="IPK"/>
    <property type="match status" value="1"/>
</dbReference>
<evidence type="ECO:0000256" key="4">
    <source>
        <dbReference type="RuleBase" id="RU363090"/>
    </source>
</evidence>
<feature type="compositionally biased region" description="Acidic residues" evidence="5">
    <location>
        <begin position="346"/>
        <end position="359"/>
    </location>
</feature>
<evidence type="ECO:0000313" key="7">
    <source>
        <dbReference type="Proteomes" id="UP000053317"/>
    </source>
</evidence>
<dbReference type="OrthoDB" id="338650at2759"/>
<evidence type="ECO:0000313" key="6">
    <source>
        <dbReference type="EMBL" id="KKY18673.1"/>
    </source>
</evidence>
<dbReference type="Gene3D" id="3.30.470.160">
    <property type="entry name" value="Inositol polyphosphate kinase"/>
    <property type="match status" value="1"/>
</dbReference>
<dbReference type="PANTHER" id="PTHR12400">
    <property type="entry name" value="INOSITOL POLYPHOSPHATE KINASE"/>
    <property type="match status" value="1"/>
</dbReference>
<dbReference type="Proteomes" id="UP000053317">
    <property type="component" value="Unassembled WGS sequence"/>
</dbReference>
<name>A0A0G2G4D7_PHACM</name>
<organism evidence="6 7">
    <name type="scientific">Phaeomoniella chlamydospora</name>
    <name type="common">Phaeoacremonium chlamydosporum</name>
    <dbReference type="NCBI Taxonomy" id="158046"/>
    <lineage>
        <taxon>Eukaryota</taxon>
        <taxon>Fungi</taxon>
        <taxon>Dikarya</taxon>
        <taxon>Ascomycota</taxon>
        <taxon>Pezizomycotina</taxon>
        <taxon>Eurotiomycetes</taxon>
        <taxon>Chaetothyriomycetidae</taxon>
        <taxon>Phaeomoniellales</taxon>
        <taxon>Phaeomoniellaceae</taxon>
        <taxon>Phaeomoniella</taxon>
    </lineage>
</organism>
<dbReference type="GO" id="GO:0032958">
    <property type="term" value="P:inositol phosphate biosynthetic process"/>
    <property type="evidence" value="ECO:0007669"/>
    <property type="project" value="InterPro"/>
</dbReference>
<keyword evidence="3 4" id="KW-0418">Kinase</keyword>
<comment type="caution">
    <text evidence="6">The sequence shown here is derived from an EMBL/GenBank/DDBJ whole genome shotgun (WGS) entry which is preliminary data.</text>
</comment>
<dbReference type="GO" id="GO:0008440">
    <property type="term" value="F:inositol-1,4,5-trisphosphate 3-kinase activity"/>
    <property type="evidence" value="ECO:0007669"/>
    <property type="project" value="TreeGrafter"/>
</dbReference>
<keyword evidence="2 4" id="KW-0808">Transferase</keyword>
<dbReference type="GO" id="GO:0000824">
    <property type="term" value="F:inositol-1,4,5,6-tetrakisphosphate 3-kinase activity"/>
    <property type="evidence" value="ECO:0007669"/>
    <property type="project" value="TreeGrafter"/>
</dbReference>
<reference evidence="6 7" key="1">
    <citation type="submission" date="2015-05" db="EMBL/GenBank/DDBJ databases">
        <title>Distinctive expansion of gene families associated with plant cell wall degradation and secondary metabolism in the genomes of grapevine trunk pathogens.</title>
        <authorList>
            <person name="Lawrence D.P."/>
            <person name="Travadon R."/>
            <person name="Rolshausen P.E."/>
            <person name="Baumgartner K."/>
        </authorList>
    </citation>
    <scope>NUCLEOTIDE SEQUENCE [LARGE SCALE GENOMIC DNA]</scope>
    <source>
        <strain evidence="6">UCRPC4</strain>
    </source>
</reference>
<sequence length="406" mass="44386">MVSEGKLVDFDHVAAGHEGVQSTATGELIFKPCTQSEVDFYESAADHTAFHKHIPVHVGALTLRSHMPDLSAIQQASSSGTPSLAASSIPEETPIMSSSLTPEMSKNIMPLMAPPPSQGWVPSGGKRIDSGLLIALENVAYGFERPNILDVKLGARLWADDAPPAKRAKLDAVSKETTSSSLGFRIAGMKVWKNADAADKEAPTSLTTYDGNVFDKDGYRCYNKNYGRMFNDDDVKNGFETYFYGLAGIDRSRSKAIIERMLIDLRDIERVLTAEESRMYSSSILMVYEGDPKALNAALEIEHRRLSQPANPKAGIMIEEPAAVEALSNITDSVQPSSSHVNDENNIADDEEENEDEEDAGPKVYDVRMIDFAHASWTPGQGPDENVLKGIRNVIRILQGILDDDL</sequence>
<dbReference type="AlphaFoldDB" id="A0A0G2G4D7"/>
<evidence type="ECO:0000256" key="1">
    <source>
        <dbReference type="ARBA" id="ARBA00007374"/>
    </source>
</evidence>
<gene>
    <name evidence="6" type="ORF">UCRPC4_g04824</name>
</gene>
<dbReference type="PANTHER" id="PTHR12400:SF103">
    <property type="entry name" value="INOSITOL POLYPHOSPHATE MULTIKINASE"/>
    <property type="match status" value="1"/>
</dbReference>
<dbReference type="GO" id="GO:0005634">
    <property type="term" value="C:nucleus"/>
    <property type="evidence" value="ECO:0007669"/>
    <property type="project" value="TreeGrafter"/>
</dbReference>
<dbReference type="SUPFAM" id="SSF56104">
    <property type="entry name" value="SAICAR synthase-like"/>
    <property type="match status" value="1"/>
</dbReference>
<evidence type="ECO:0000256" key="3">
    <source>
        <dbReference type="ARBA" id="ARBA00022777"/>
    </source>
</evidence>
<dbReference type="GO" id="GO:0005737">
    <property type="term" value="C:cytoplasm"/>
    <property type="evidence" value="ECO:0007669"/>
    <property type="project" value="TreeGrafter"/>
</dbReference>
<dbReference type="InterPro" id="IPR038286">
    <property type="entry name" value="IPK_sf"/>
</dbReference>
<evidence type="ECO:0000256" key="5">
    <source>
        <dbReference type="SAM" id="MobiDB-lite"/>
    </source>
</evidence>
<accession>A0A0G2G4D7</accession>
<dbReference type="EC" id="2.7.-.-" evidence="4"/>
<dbReference type="EMBL" id="LCWF01000118">
    <property type="protein sequence ID" value="KKY18673.1"/>
    <property type="molecule type" value="Genomic_DNA"/>
</dbReference>
<dbReference type="InterPro" id="IPR005522">
    <property type="entry name" value="IPK"/>
</dbReference>
<feature type="region of interest" description="Disordered" evidence="5">
    <location>
        <begin position="333"/>
        <end position="359"/>
    </location>
</feature>
<evidence type="ECO:0000256" key="2">
    <source>
        <dbReference type="ARBA" id="ARBA00022679"/>
    </source>
</evidence>
<proteinExistence type="inferred from homology"/>
<comment type="similarity">
    <text evidence="1 4">Belongs to the inositol phosphokinase (IPK) family.</text>
</comment>
<keyword evidence="7" id="KW-1185">Reference proteome</keyword>